<dbReference type="SMART" id="SM00220">
    <property type="entry name" value="S_TKc"/>
    <property type="match status" value="1"/>
</dbReference>
<dbReference type="Proteomes" id="UP000282613">
    <property type="component" value="Unassembled WGS sequence"/>
</dbReference>
<evidence type="ECO:0000256" key="4">
    <source>
        <dbReference type="ARBA" id="ARBA00022777"/>
    </source>
</evidence>
<dbReference type="Gene3D" id="3.30.200.20">
    <property type="entry name" value="Phosphorylase Kinase, domain 1"/>
    <property type="match status" value="1"/>
</dbReference>
<proteinExistence type="predicted"/>
<dbReference type="WBParaSite" id="TASK_0000966101-mRNA-1">
    <property type="protein sequence ID" value="TASK_0000966101-mRNA-1"/>
    <property type="gene ID" value="TASK_0000966101"/>
</dbReference>
<dbReference type="InterPro" id="IPR000719">
    <property type="entry name" value="Prot_kinase_dom"/>
</dbReference>
<keyword evidence="9" id="KW-1185">Reference proteome</keyword>
<dbReference type="InterPro" id="IPR000961">
    <property type="entry name" value="AGC-kinase_C"/>
</dbReference>
<feature type="domain" description="AGC-kinase C-terminal" evidence="7">
    <location>
        <begin position="262"/>
        <end position="368"/>
    </location>
</feature>
<dbReference type="InterPro" id="IPR011009">
    <property type="entry name" value="Kinase-like_dom_sf"/>
</dbReference>
<name>A0A0R3WFL8_TAEAS</name>
<dbReference type="Pfam" id="PF00069">
    <property type="entry name" value="Pkinase"/>
    <property type="match status" value="1"/>
</dbReference>
<evidence type="ECO:0000256" key="2">
    <source>
        <dbReference type="ARBA" id="ARBA00022679"/>
    </source>
</evidence>
<keyword evidence="3" id="KW-0547">Nucleotide-binding</keyword>
<evidence type="ECO:0000256" key="1">
    <source>
        <dbReference type="ARBA" id="ARBA00022527"/>
    </source>
</evidence>
<keyword evidence="2" id="KW-0808">Transferase</keyword>
<dbReference type="AlphaFoldDB" id="A0A0R3WFL8"/>
<gene>
    <name evidence="8" type="ORF">TASK_LOCUS9662</name>
</gene>
<dbReference type="GO" id="GO:0005524">
    <property type="term" value="F:ATP binding"/>
    <property type="evidence" value="ECO:0007669"/>
    <property type="project" value="UniProtKB-KW"/>
</dbReference>
<feature type="domain" description="Protein kinase" evidence="6">
    <location>
        <begin position="6"/>
        <end position="261"/>
    </location>
</feature>
<evidence type="ECO:0000256" key="5">
    <source>
        <dbReference type="ARBA" id="ARBA00022840"/>
    </source>
</evidence>
<keyword evidence="1" id="KW-0723">Serine/threonine-protein kinase</keyword>
<evidence type="ECO:0000259" key="7">
    <source>
        <dbReference type="PROSITE" id="PS51285"/>
    </source>
</evidence>
<dbReference type="Gene3D" id="1.10.510.10">
    <property type="entry name" value="Transferase(Phosphotransferase) domain 1"/>
    <property type="match status" value="1"/>
</dbReference>
<keyword evidence="5" id="KW-0067">ATP-binding</keyword>
<evidence type="ECO:0000259" key="6">
    <source>
        <dbReference type="PROSITE" id="PS50011"/>
    </source>
</evidence>
<sequence length="542" mass="60506">MEPKKFDVVKFISRGAYSIIYEVAYPQAGDKTTRTKWALKRYYLLDSSALHRAFGEHAILVRLARADKQSPFIVTLLRSLRIHGAPALVLQKGSGYDLEDLVSDFGCLDEKAARFYSCEIICGLEHLHSMGIVHLGVEPTNMLIADSGHLLITDFDCSYDMTRATGPSRKTDFSGIPFFKAPEIRNRIKITTKADVYSLGVLVAAIMYGRDTVEDWLNTYRLMTGSFPSVSAPLRQFFEACLTDNYKRRLDIDSVKCLDFYKDVNWEEVLACKMEPPYHPSEFRFSADAQKFDLDPYDPLLLNAAYSSNMPMMDEGLIDICNKNGVRQLVVELPDHLQLAKAGLTPRRIDELFVSFDFANPHYPESSHGFDEKQDVNGNETLDEFIASAVSLCEDDRNLSHARAVSGSKLCVFLHRCLLGSLKNGVPTIPLLGKVYGTVHWRCYAWSLFRTALQSHVSAVPCTNVQVNCLSPSLFYTKIALGGSFSLQPVSPSGTADFQCTLRRLHLLFSLGGRTLVSATALAGQWPVEPASRSSGRCQSQQ</sequence>
<evidence type="ECO:0000313" key="10">
    <source>
        <dbReference type="WBParaSite" id="TASK_0000966101-mRNA-1"/>
    </source>
</evidence>
<protein>
    <submittedName>
        <fullName evidence="10">Protein kinase domain-containing protein</fullName>
    </submittedName>
</protein>
<dbReference type="PANTHER" id="PTHR24351">
    <property type="entry name" value="RIBOSOMAL PROTEIN S6 KINASE"/>
    <property type="match status" value="1"/>
</dbReference>
<dbReference type="EMBL" id="UYRS01019328">
    <property type="protein sequence ID" value="VDK44673.1"/>
    <property type="molecule type" value="Genomic_DNA"/>
</dbReference>
<dbReference type="STRING" id="60517.A0A0R3WFL8"/>
<evidence type="ECO:0000313" key="8">
    <source>
        <dbReference type="EMBL" id="VDK44673.1"/>
    </source>
</evidence>
<reference evidence="8 9" key="2">
    <citation type="submission" date="2018-11" db="EMBL/GenBank/DDBJ databases">
        <authorList>
            <consortium name="Pathogen Informatics"/>
        </authorList>
    </citation>
    <scope>NUCLEOTIDE SEQUENCE [LARGE SCALE GENOMIC DNA]</scope>
</reference>
<accession>A0A0R3WFL8</accession>
<dbReference type="GO" id="GO:0004674">
    <property type="term" value="F:protein serine/threonine kinase activity"/>
    <property type="evidence" value="ECO:0007669"/>
    <property type="project" value="UniProtKB-KW"/>
</dbReference>
<evidence type="ECO:0000313" key="9">
    <source>
        <dbReference type="Proteomes" id="UP000282613"/>
    </source>
</evidence>
<dbReference type="PROSITE" id="PS51285">
    <property type="entry name" value="AGC_KINASE_CTER"/>
    <property type="match status" value="1"/>
</dbReference>
<keyword evidence="4" id="KW-0418">Kinase</keyword>
<evidence type="ECO:0000256" key="3">
    <source>
        <dbReference type="ARBA" id="ARBA00022741"/>
    </source>
</evidence>
<dbReference type="CDD" id="cd00180">
    <property type="entry name" value="PKc"/>
    <property type="match status" value="1"/>
</dbReference>
<dbReference type="OrthoDB" id="1405469at2759"/>
<dbReference type="PROSITE" id="PS50011">
    <property type="entry name" value="PROTEIN_KINASE_DOM"/>
    <property type="match status" value="1"/>
</dbReference>
<organism evidence="10">
    <name type="scientific">Taenia asiatica</name>
    <name type="common">Asian tapeworm</name>
    <dbReference type="NCBI Taxonomy" id="60517"/>
    <lineage>
        <taxon>Eukaryota</taxon>
        <taxon>Metazoa</taxon>
        <taxon>Spiralia</taxon>
        <taxon>Lophotrochozoa</taxon>
        <taxon>Platyhelminthes</taxon>
        <taxon>Cestoda</taxon>
        <taxon>Eucestoda</taxon>
        <taxon>Cyclophyllidea</taxon>
        <taxon>Taeniidae</taxon>
        <taxon>Taenia</taxon>
    </lineage>
</organism>
<reference evidence="10" key="1">
    <citation type="submission" date="2017-02" db="UniProtKB">
        <authorList>
            <consortium name="WormBaseParasite"/>
        </authorList>
    </citation>
    <scope>IDENTIFICATION</scope>
</reference>
<dbReference type="SUPFAM" id="SSF56112">
    <property type="entry name" value="Protein kinase-like (PK-like)"/>
    <property type="match status" value="1"/>
</dbReference>